<dbReference type="Proteomes" id="UP000762676">
    <property type="component" value="Unassembled WGS sequence"/>
</dbReference>
<name>A0AAV4GHR1_9GAST</name>
<organism evidence="1 2">
    <name type="scientific">Elysia marginata</name>
    <dbReference type="NCBI Taxonomy" id="1093978"/>
    <lineage>
        <taxon>Eukaryota</taxon>
        <taxon>Metazoa</taxon>
        <taxon>Spiralia</taxon>
        <taxon>Lophotrochozoa</taxon>
        <taxon>Mollusca</taxon>
        <taxon>Gastropoda</taxon>
        <taxon>Heterobranchia</taxon>
        <taxon>Euthyneura</taxon>
        <taxon>Panpulmonata</taxon>
        <taxon>Sacoglossa</taxon>
        <taxon>Placobranchoidea</taxon>
        <taxon>Plakobranchidae</taxon>
        <taxon>Elysia</taxon>
    </lineage>
</organism>
<dbReference type="EMBL" id="BMAT01001406">
    <property type="protein sequence ID" value="GFR84851.1"/>
    <property type="molecule type" value="Genomic_DNA"/>
</dbReference>
<protein>
    <submittedName>
        <fullName evidence="1">Uncharacterized protein</fullName>
    </submittedName>
</protein>
<evidence type="ECO:0000313" key="2">
    <source>
        <dbReference type="Proteomes" id="UP000762676"/>
    </source>
</evidence>
<dbReference type="AlphaFoldDB" id="A0AAV4GHR1"/>
<sequence>MRYGPAQEDEAGSGGNTRWLMGYGLRQPIACCKIQATYGCYYLIRYRRRRARSLQVSFSRSDSHISISMNSISSGDPGGTGSEVTNLCKQRC</sequence>
<evidence type="ECO:0000313" key="1">
    <source>
        <dbReference type="EMBL" id="GFR84851.1"/>
    </source>
</evidence>
<gene>
    <name evidence="1" type="ORF">ElyMa_000681600</name>
</gene>
<keyword evidence="2" id="KW-1185">Reference proteome</keyword>
<comment type="caution">
    <text evidence="1">The sequence shown here is derived from an EMBL/GenBank/DDBJ whole genome shotgun (WGS) entry which is preliminary data.</text>
</comment>
<proteinExistence type="predicted"/>
<reference evidence="1 2" key="1">
    <citation type="journal article" date="2021" name="Elife">
        <title>Chloroplast acquisition without the gene transfer in kleptoplastic sea slugs, Plakobranchus ocellatus.</title>
        <authorList>
            <person name="Maeda T."/>
            <person name="Takahashi S."/>
            <person name="Yoshida T."/>
            <person name="Shimamura S."/>
            <person name="Takaki Y."/>
            <person name="Nagai Y."/>
            <person name="Toyoda A."/>
            <person name="Suzuki Y."/>
            <person name="Arimoto A."/>
            <person name="Ishii H."/>
            <person name="Satoh N."/>
            <person name="Nishiyama T."/>
            <person name="Hasebe M."/>
            <person name="Maruyama T."/>
            <person name="Minagawa J."/>
            <person name="Obokata J."/>
            <person name="Shigenobu S."/>
        </authorList>
    </citation>
    <scope>NUCLEOTIDE SEQUENCE [LARGE SCALE GENOMIC DNA]</scope>
</reference>
<accession>A0AAV4GHR1</accession>